<dbReference type="EMBL" id="FP929061">
    <property type="protein sequence ID" value="CBL37597.1"/>
    <property type="molecule type" value="Genomic_DNA"/>
</dbReference>
<dbReference type="AlphaFoldDB" id="D4MYA2"/>
<proteinExistence type="predicted"/>
<sequence>MKKTKIPRKKVRGKKATVTIKIK</sequence>
<reference evidence="2 3" key="2">
    <citation type="submission" date="2010-03" db="EMBL/GenBank/DDBJ databases">
        <authorList>
            <person name="Pajon A."/>
        </authorList>
    </citation>
    <scope>NUCLEOTIDE SEQUENCE [LARGE SCALE GENOMIC DNA]</scope>
    <source>
        <strain evidence="2 3">SSC/2</strain>
    </source>
</reference>
<evidence type="ECO:0000256" key="1">
    <source>
        <dbReference type="SAM" id="MobiDB-lite"/>
    </source>
</evidence>
<accession>D4MYA2</accession>
<feature type="region of interest" description="Disordered" evidence="1">
    <location>
        <begin position="1"/>
        <end position="23"/>
    </location>
</feature>
<gene>
    <name evidence="2" type="ORF">CL2_05310</name>
</gene>
<dbReference type="Proteomes" id="UP000008960">
    <property type="component" value="Chromosome"/>
</dbReference>
<dbReference type="KEGG" id="bprl:CL2_05310"/>
<name>D4MYA2_ANAHA</name>
<organism evidence="2 3">
    <name type="scientific">Anaerostipes hadrus</name>
    <dbReference type="NCBI Taxonomy" id="649756"/>
    <lineage>
        <taxon>Bacteria</taxon>
        <taxon>Bacillati</taxon>
        <taxon>Bacillota</taxon>
        <taxon>Clostridia</taxon>
        <taxon>Lachnospirales</taxon>
        <taxon>Lachnospiraceae</taxon>
        <taxon>Anaerostipes</taxon>
    </lineage>
</organism>
<feature type="compositionally biased region" description="Basic residues" evidence="1">
    <location>
        <begin position="1"/>
        <end position="15"/>
    </location>
</feature>
<evidence type="ECO:0000313" key="3">
    <source>
        <dbReference type="Proteomes" id="UP000008960"/>
    </source>
</evidence>
<protein>
    <submittedName>
        <fullName evidence="2">Uncharacterized protein</fullName>
    </submittedName>
</protein>
<reference evidence="2 3" key="1">
    <citation type="submission" date="2010-03" db="EMBL/GenBank/DDBJ databases">
        <title>The genome sequence of Clostridiales sp. SSC/2.</title>
        <authorList>
            <consortium name="metaHIT consortium -- http://www.metahit.eu/"/>
            <person name="Pajon A."/>
            <person name="Turner K."/>
            <person name="Parkhill J."/>
            <person name="Duncan S."/>
            <person name="Flint H."/>
        </authorList>
    </citation>
    <scope>NUCLEOTIDE SEQUENCE [LARGE SCALE GENOMIC DNA]</scope>
    <source>
        <strain evidence="2 3">SSC/2</strain>
    </source>
</reference>
<evidence type="ECO:0000313" key="2">
    <source>
        <dbReference type="EMBL" id="CBL37597.1"/>
    </source>
</evidence>